<dbReference type="InterPro" id="IPR002641">
    <property type="entry name" value="PNPLA_dom"/>
</dbReference>
<organism evidence="4 5">
    <name type="scientific">Bombiscardovia coagulans</name>
    <dbReference type="NCBI Taxonomy" id="686666"/>
    <lineage>
        <taxon>Bacteria</taxon>
        <taxon>Bacillati</taxon>
        <taxon>Actinomycetota</taxon>
        <taxon>Actinomycetes</taxon>
        <taxon>Bifidobacteriales</taxon>
        <taxon>Bifidobacteriaceae</taxon>
        <taxon>Bombiscardovia</taxon>
    </lineage>
</organism>
<evidence type="ECO:0000256" key="2">
    <source>
        <dbReference type="PROSITE-ProRule" id="PRU01161"/>
    </source>
</evidence>
<dbReference type="Gene3D" id="3.40.1090.10">
    <property type="entry name" value="Cytosolic phospholipase A2 catalytic domain"/>
    <property type="match status" value="2"/>
</dbReference>
<dbReference type="InterPro" id="IPR045943">
    <property type="entry name" value="DUF6363"/>
</dbReference>
<evidence type="ECO:0000313" key="5">
    <source>
        <dbReference type="Proteomes" id="UP000216004"/>
    </source>
</evidence>
<dbReference type="Pfam" id="PF19890">
    <property type="entry name" value="DUF6363"/>
    <property type="match status" value="1"/>
</dbReference>
<dbReference type="GO" id="GO:0016042">
    <property type="term" value="P:lipid catabolic process"/>
    <property type="evidence" value="ECO:0007669"/>
    <property type="project" value="UniProtKB-UniRule"/>
</dbReference>
<accession>A0A261EPD2</accession>
<feature type="active site" description="Proton acceptor" evidence="2">
    <location>
        <position position="164"/>
    </location>
</feature>
<reference evidence="4 5" key="1">
    <citation type="journal article" date="2017" name="BMC Genomics">
        <title>Comparative genomic and phylogenomic analyses of the Bifidobacteriaceae family.</title>
        <authorList>
            <person name="Lugli G.A."/>
            <person name="Milani C."/>
            <person name="Turroni F."/>
            <person name="Duranti S."/>
            <person name="Mancabelli L."/>
            <person name="Mangifesta M."/>
            <person name="Ferrario C."/>
            <person name="Modesto M."/>
            <person name="Mattarelli P."/>
            <person name="Jiri K."/>
            <person name="van Sinderen D."/>
            <person name="Ventura M."/>
        </authorList>
    </citation>
    <scope>NUCLEOTIDE SEQUENCE [LARGE SCALE GENOMIC DNA]</scope>
    <source>
        <strain evidence="4 5">DSM 22924</strain>
    </source>
</reference>
<dbReference type="InterPro" id="IPR037483">
    <property type="entry name" value="YjjU-like"/>
</dbReference>
<dbReference type="GO" id="GO:0016787">
    <property type="term" value="F:hydrolase activity"/>
    <property type="evidence" value="ECO:0007669"/>
    <property type="project" value="UniProtKB-UniRule"/>
</dbReference>
<feature type="active site" description="Nucleophile" evidence="2">
    <location>
        <position position="41"/>
    </location>
</feature>
<feature type="short sequence motif" description="DGA/G" evidence="2">
    <location>
        <begin position="164"/>
        <end position="166"/>
    </location>
</feature>
<keyword evidence="5" id="KW-1185">Reference proteome</keyword>
<dbReference type="InterPro" id="IPR016035">
    <property type="entry name" value="Acyl_Trfase/lysoPLipase"/>
</dbReference>
<dbReference type="EMBL" id="MWWS01000009">
    <property type="protein sequence ID" value="OZG48711.1"/>
    <property type="molecule type" value="Genomic_DNA"/>
</dbReference>
<feature type="domain" description="PNPLA" evidence="3">
    <location>
        <begin position="8"/>
        <end position="177"/>
    </location>
</feature>
<sequence length="283" mass="31481">MGNHRTALIDVGGGFRSVYGAGVLDRLMDLHIHVDHCYGVSAGSANLSSFLAGQPGRCYRFYTEYSTRKEYASPVNYIRGHNFTNLDYIYGTLSNHDGEYPLDYQAIQSNPTALTVVATDGNDGSAKYFTKDDLHQDDYGALKASSSVPVANQPYIVDGRPYFDGGIIDPIPVQKAVDDGADRIVLILTRQRNFMRSAKTDAIPARILSRTYPQVAERLEKRYDTYNTELKLAQQYEQEGKVLIIAPDDLCGLNTLSHNLKGSERMYRKGYADAAPIPEFLES</sequence>
<dbReference type="OrthoDB" id="9802424at2"/>
<evidence type="ECO:0000313" key="4">
    <source>
        <dbReference type="EMBL" id="OZG48711.1"/>
    </source>
</evidence>
<dbReference type="CDD" id="cd07208">
    <property type="entry name" value="Pat_hypo_Ecoli_yjju_like"/>
    <property type="match status" value="1"/>
</dbReference>
<feature type="short sequence motif" description="GXSXG" evidence="2">
    <location>
        <begin position="39"/>
        <end position="43"/>
    </location>
</feature>
<dbReference type="Pfam" id="PF01734">
    <property type="entry name" value="Patatin"/>
    <property type="match status" value="1"/>
</dbReference>
<gene>
    <name evidence="4" type="ORF">BOCO_1407</name>
</gene>
<dbReference type="PROSITE" id="PS51635">
    <property type="entry name" value="PNPLA"/>
    <property type="match status" value="1"/>
</dbReference>
<name>A0A261EPD2_9BIFI</name>
<dbReference type="AlphaFoldDB" id="A0A261EPD2"/>
<comment type="caution">
    <text evidence="2">Lacks conserved residue(s) required for the propagation of feature annotation.</text>
</comment>
<dbReference type="SUPFAM" id="SSF52151">
    <property type="entry name" value="FabD/lysophospholipase-like"/>
    <property type="match status" value="1"/>
</dbReference>
<comment type="caution">
    <text evidence="4">The sequence shown here is derived from an EMBL/GenBank/DDBJ whole genome shotgun (WGS) entry which is preliminary data.</text>
</comment>
<evidence type="ECO:0000259" key="3">
    <source>
        <dbReference type="PROSITE" id="PS51635"/>
    </source>
</evidence>
<dbReference type="RefSeq" id="WP_094723630.1">
    <property type="nucleotide sequence ID" value="NZ_MWWS01000009.1"/>
</dbReference>
<keyword evidence="2" id="KW-0442">Lipid degradation</keyword>
<dbReference type="Proteomes" id="UP000216004">
    <property type="component" value="Unassembled WGS sequence"/>
</dbReference>
<proteinExistence type="predicted"/>
<keyword evidence="1 2" id="KW-0443">Lipid metabolism</keyword>
<protein>
    <submittedName>
        <fullName evidence="4">Phospholipase</fullName>
    </submittedName>
</protein>
<evidence type="ECO:0000256" key="1">
    <source>
        <dbReference type="ARBA" id="ARBA00023098"/>
    </source>
</evidence>
<keyword evidence="2" id="KW-0378">Hydrolase</keyword>